<dbReference type="Proteomes" id="UP000238825">
    <property type="component" value="Chromosome"/>
</dbReference>
<dbReference type="EMBL" id="CP019980">
    <property type="protein sequence ID" value="AVK95661.1"/>
    <property type="molecule type" value="Genomic_DNA"/>
</dbReference>
<gene>
    <name evidence="1" type="ORF">LS41612_04925</name>
    <name evidence="2" type="ORF">NCTC10338_03788</name>
</gene>
<dbReference type="GeneID" id="48275530"/>
<protein>
    <submittedName>
        <fullName evidence="2">Group-specific protein</fullName>
    </submittedName>
</protein>
<sequence length="98" mass="11290">MNYVRVEIIDTVGLNPRERKMLQNTVLNFVAMSNALILKEDVVMNPLEPNNENIGMILIYAKSLNEEQCKTITEALSNRFTTYFKMSELDLEAQISVY</sequence>
<reference evidence="1" key="1">
    <citation type="submission" date="2017-03" db="EMBL/GenBank/DDBJ databases">
        <title>The whole genome sequencing and assembly of Lysinibacillus sphaericus DSM 28T strain.</title>
        <authorList>
            <person name="Lee Y.-J."/>
            <person name="Yi H."/>
            <person name="Bahn Y.-S."/>
            <person name="Kim J.F."/>
            <person name="Lee D.-W."/>
        </authorList>
    </citation>
    <scope>NUCLEOTIDE SEQUENCE [LARGE SCALE GENOMIC DNA]</scope>
    <source>
        <strain evidence="1">DSM 28</strain>
    </source>
</reference>
<evidence type="ECO:0000313" key="3">
    <source>
        <dbReference type="Proteomes" id="UP000255295"/>
    </source>
</evidence>
<evidence type="ECO:0000313" key="2">
    <source>
        <dbReference type="EMBL" id="SUV18610.1"/>
    </source>
</evidence>
<name>A0A2S0JX47_LYSSH</name>
<dbReference type="Proteomes" id="UP000255295">
    <property type="component" value="Unassembled WGS sequence"/>
</dbReference>
<dbReference type="EMBL" id="UFSZ01000001">
    <property type="protein sequence ID" value="SUV18610.1"/>
    <property type="molecule type" value="Genomic_DNA"/>
</dbReference>
<reference evidence="2 3" key="2">
    <citation type="submission" date="2018-06" db="EMBL/GenBank/DDBJ databases">
        <authorList>
            <consortium name="Pathogen Informatics"/>
            <person name="Doyle S."/>
        </authorList>
    </citation>
    <scope>NUCLEOTIDE SEQUENCE [LARGE SCALE GENOMIC DNA]</scope>
    <source>
        <strain evidence="2 3">NCTC10338</strain>
    </source>
</reference>
<organism evidence="1">
    <name type="scientific">Lysinibacillus sphaericus</name>
    <name type="common">Bacillus sphaericus</name>
    <dbReference type="NCBI Taxonomy" id="1421"/>
    <lineage>
        <taxon>Bacteria</taxon>
        <taxon>Bacillati</taxon>
        <taxon>Bacillota</taxon>
        <taxon>Bacilli</taxon>
        <taxon>Bacillales</taxon>
        <taxon>Bacillaceae</taxon>
        <taxon>Lysinibacillus</taxon>
    </lineage>
</organism>
<accession>A0A2S0JX47</accession>
<dbReference type="RefSeq" id="WP_024364198.1">
    <property type="nucleotide sequence ID" value="NZ_BJNS01000021.1"/>
</dbReference>
<evidence type="ECO:0000313" key="1">
    <source>
        <dbReference type="EMBL" id="AVK95661.1"/>
    </source>
</evidence>
<proteinExistence type="predicted"/>
<dbReference type="AlphaFoldDB" id="A0A2S0JX47"/>